<dbReference type="InterPro" id="IPR008972">
    <property type="entry name" value="Cupredoxin"/>
</dbReference>
<proteinExistence type="inferred from homology"/>
<dbReference type="InterPro" id="IPR001117">
    <property type="entry name" value="Cu-oxidase_2nd"/>
</dbReference>
<evidence type="ECO:0000259" key="5">
    <source>
        <dbReference type="Pfam" id="PF00394"/>
    </source>
</evidence>
<dbReference type="GO" id="GO:0016491">
    <property type="term" value="F:oxidoreductase activity"/>
    <property type="evidence" value="ECO:0007669"/>
    <property type="project" value="InterPro"/>
</dbReference>
<dbReference type="Pfam" id="PF00394">
    <property type="entry name" value="Cu-oxidase"/>
    <property type="match status" value="1"/>
</dbReference>
<dbReference type="EMBL" id="MU167321">
    <property type="protein sequence ID" value="KAG0143359.1"/>
    <property type="molecule type" value="Genomic_DNA"/>
</dbReference>
<dbReference type="InterPro" id="IPR011707">
    <property type="entry name" value="Cu-oxidase-like_N"/>
</dbReference>
<dbReference type="Proteomes" id="UP000886653">
    <property type="component" value="Unassembled WGS sequence"/>
</dbReference>
<dbReference type="PANTHER" id="PTHR11709">
    <property type="entry name" value="MULTI-COPPER OXIDASE"/>
    <property type="match status" value="1"/>
</dbReference>
<dbReference type="OrthoDB" id="2121828at2759"/>
<name>A0A9P6NFU8_9BASI</name>
<dbReference type="Pfam" id="PF07732">
    <property type="entry name" value="Cu-oxidase_3"/>
    <property type="match status" value="1"/>
</dbReference>
<dbReference type="Gene3D" id="2.60.40.420">
    <property type="entry name" value="Cupredoxins - blue copper proteins"/>
    <property type="match status" value="3"/>
</dbReference>
<evidence type="ECO:0000259" key="6">
    <source>
        <dbReference type="Pfam" id="PF07731"/>
    </source>
</evidence>
<keyword evidence="3" id="KW-0325">Glycoprotein</keyword>
<keyword evidence="2" id="KW-0186">Copper</keyword>
<evidence type="ECO:0000256" key="4">
    <source>
        <dbReference type="SAM" id="SignalP"/>
    </source>
</evidence>
<comment type="caution">
    <text evidence="8">The sequence shown here is derived from an EMBL/GenBank/DDBJ whole genome shotgun (WGS) entry which is preliminary data.</text>
</comment>
<dbReference type="InterPro" id="IPR011706">
    <property type="entry name" value="Cu-oxidase_C"/>
</dbReference>
<evidence type="ECO:0000313" key="8">
    <source>
        <dbReference type="EMBL" id="KAG0143359.1"/>
    </source>
</evidence>
<accession>A0A9P6NFU8</accession>
<dbReference type="Pfam" id="PF07731">
    <property type="entry name" value="Cu-oxidase_2"/>
    <property type="match status" value="1"/>
</dbReference>
<evidence type="ECO:0000256" key="1">
    <source>
        <dbReference type="ARBA" id="ARBA00010609"/>
    </source>
</evidence>
<protein>
    <recommendedName>
        <fullName evidence="10">Laccase</fullName>
    </recommendedName>
</protein>
<evidence type="ECO:0000313" key="9">
    <source>
        <dbReference type="Proteomes" id="UP000886653"/>
    </source>
</evidence>
<reference evidence="8" key="1">
    <citation type="submission" date="2013-11" db="EMBL/GenBank/DDBJ databases">
        <title>Genome sequence of the fusiform rust pathogen reveals effectors for host alternation and coevolution with pine.</title>
        <authorList>
            <consortium name="DOE Joint Genome Institute"/>
            <person name="Smith K."/>
            <person name="Pendleton A."/>
            <person name="Kubisiak T."/>
            <person name="Anderson C."/>
            <person name="Salamov A."/>
            <person name="Aerts A."/>
            <person name="Riley R."/>
            <person name="Clum A."/>
            <person name="Lindquist E."/>
            <person name="Ence D."/>
            <person name="Campbell M."/>
            <person name="Kronenberg Z."/>
            <person name="Feau N."/>
            <person name="Dhillon B."/>
            <person name="Hamelin R."/>
            <person name="Burleigh J."/>
            <person name="Smith J."/>
            <person name="Yandell M."/>
            <person name="Nelson C."/>
            <person name="Grigoriev I."/>
            <person name="Davis J."/>
        </authorList>
    </citation>
    <scope>NUCLEOTIDE SEQUENCE</scope>
    <source>
        <strain evidence="8">G11</strain>
    </source>
</reference>
<comment type="similarity">
    <text evidence="1">Belongs to the multicopper oxidase family.</text>
</comment>
<sequence length="592" mass="65305">MNFQALVSVSLIFSLLGLFELVKSTNPSCASPPKSEYVLDHEFEINARASLRRYELVITNTTAGPDGFWRTVLAINNQIPGPLIEANEGDSLEITVINHLDSPVTIHWHGLYQNGTNWEDGVTGVTQCPIPGSGGMYIYKFTLTGHAHHQNLMADGISGPLIIHSPRDPLKRGIDFDEDIVLMLTDWYHNTSSQIVEHMLSEPGYFHTPAAPSPNSALVNGVGEWDCRWATTTQRCEKTSPPEFRVLAGHRVRFRLVNAGAHAMFYWSADEHTLNVTEADSTAVYGPSDIHRIKFHNGQRYSVIVKIDSKEAGSSFYLRGTMDSDCWAWVAGDLQRTALAIVRVVESRLDSPRKGTRPTTKDWSDQLDGVCQDLDPNLLSPILPVNVPRTVAGSRTLANAFGFEVISTGAFIPRGGNSSNISPASPAQARIRRQIEVGKSEKRPALGTSTVPPPFTRIGGPPPTPAGARGLFYVDNPVTWKTFPYQPILHDLTPGGTGFIDSTRVANVVYPSADWYDLILVNLDPALSHPYHLHAMDMHLVAFGKGLPPNVENLRNLTYRIENPLRRDTVVIEPASFAIVRILTDIPGIWIM</sequence>
<evidence type="ECO:0000256" key="3">
    <source>
        <dbReference type="ARBA" id="ARBA00023180"/>
    </source>
</evidence>
<organism evidence="8 9">
    <name type="scientific">Cronartium quercuum f. sp. fusiforme G11</name>
    <dbReference type="NCBI Taxonomy" id="708437"/>
    <lineage>
        <taxon>Eukaryota</taxon>
        <taxon>Fungi</taxon>
        <taxon>Dikarya</taxon>
        <taxon>Basidiomycota</taxon>
        <taxon>Pucciniomycotina</taxon>
        <taxon>Pucciniomycetes</taxon>
        <taxon>Pucciniales</taxon>
        <taxon>Coleosporiaceae</taxon>
        <taxon>Cronartium</taxon>
    </lineage>
</organism>
<dbReference type="PANTHER" id="PTHR11709:SF414">
    <property type="entry name" value="ADR239WP"/>
    <property type="match status" value="1"/>
</dbReference>
<keyword evidence="9" id="KW-1185">Reference proteome</keyword>
<feature type="non-terminal residue" evidence="8">
    <location>
        <position position="592"/>
    </location>
</feature>
<feature type="domain" description="Plastocyanin-like" evidence="6">
    <location>
        <begin position="500"/>
        <end position="592"/>
    </location>
</feature>
<dbReference type="InterPro" id="IPR045087">
    <property type="entry name" value="Cu-oxidase_fam"/>
</dbReference>
<feature type="chain" id="PRO_5040167254" description="Laccase" evidence="4">
    <location>
        <begin position="25"/>
        <end position="592"/>
    </location>
</feature>
<dbReference type="SUPFAM" id="SSF49503">
    <property type="entry name" value="Cupredoxins"/>
    <property type="match status" value="3"/>
</dbReference>
<evidence type="ECO:0008006" key="10">
    <source>
        <dbReference type="Google" id="ProtNLM"/>
    </source>
</evidence>
<dbReference type="CDD" id="cd13883">
    <property type="entry name" value="CuRO_2_Diphenol_Ox"/>
    <property type="match status" value="1"/>
</dbReference>
<evidence type="ECO:0000256" key="2">
    <source>
        <dbReference type="ARBA" id="ARBA00023008"/>
    </source>
</evidence>
<dbReference type="AlphaFoldDB" id="A0A9P6NFU8"/>
<feature type="domain" description="Plastocyanin-like" evidence="5">
    <location>
        <begin position="178"/>
        <end position="319"/>
    </location>
</feature>
<gene>
    <name evidence="8" type="ORF">CROQUDRAFT_66288</name>
</gene>
<dbReference type="GO" id="GO:0005507">
    <property type="term" value="F:copper ion binding"/>
    <property type="evidence" value="ECO:0007669"/>
    <property type="project" value="InterPro"/>
</dbReference>
<feature type="signal peptide" evidence="4">
    <location>
        <begin position="1"/>
        <end position="24"/>
    </location>
</feature>
<feature type="domain" description="Plastocyanin-like" evidence="7">
    <location>
        <begin position="59"/>
        <end position="167"/>
    </location>
</feature>
<keyword evidence="4" id="KW-0732">Signal</keyword>
<evidence type="ECO:0000259" key="7">
    <source>
        <dbReference type="Pfam" id="PF07732"/>
    </source>
</evidence>